<dbReference type="PANTHER" id="PTHR43245:SF13">
    <property type="entry name" value="UDP-D-APIOSE_UDP-D-XYLOSE SYNTHASE 2"/>
    <property type="match status" value="1"/>
</dbReference>
<accession>A0A124HEN2</accession>
<proteinExistence type="predicted"/>
<dbReference type="Proteomes" id="UP000053127">
    <property type="component" value="Unassembled WGS sequence"/>
</dbReference>
<dbReference type="InterPro" id="IPR050177">
    <property type="entry name" value="Lipid_A_modif_metabolic_enz"/>
</dbReference>
<feature type="domain" description="NAD-dependent epimerase/dehydratase" evidence="1">
    <location>
        <begin position="152"/>
        <end position="261"/>
    </location>
</feature>
<reference evidence="2 3" key="1">
    <citation type="submission" date="2015-10" db="EMBL/GenBank/DDBJ databases">
        <title>Draft genome sequence of Streptomyces yokosukanensis DSM 40224, type strain for the species Streptomyces yokosukanensis.</title>
        <authorList>
            <person name="Ruckert C."/>
            <person name="Winkler A."/>
            <person name="Kalinowski J."/>
            <person name="Kampfer P."/>
            <person name="Glaeser S."/>
        </authorList>
    </citation>
    <scope>NUCLEOTIDE SEQUENCE [LARGE SCALE GENOMIC DNA]</scope>
    <source>
        <strain evidence="2 3">DSM 40224</strain>
    </source>
</reference>
<comment type="caution">
    <text evidence="2">The sequence shown here is derived from an EMBL/GenBank/DDBJ whole genome shotgun (WGS) entry which is preliminary data.</text>
</comment>
<feature type="domain" description="NAD-dependent epimerase/dehydratase" evidence="1">
    <location>
        <begin position="3"/>
        <end position="116"/>
    </location>
</feature>
<dbReference type="SUPFAM" id="SSF51735">
    <property type="entry name" value="NAD(P)-binding Rossmann-fold domains"/>
    <property type="match status" value="1"/>
</dbReference>
<dbReference type="EMBL" id="LMWN01000044">
    <property type="protein sequence ID" value="KUN01228.1"/>
    <property type="molecule type" value="Genomic_DNA"/>
</dbReference>
<dbReference type="InterPro" id="IPR001509">
    <property type="entry name" value="Epimerase_deHydtase"/>
</dbReference>
<evidence type="ECO:0000313" key="2">
    <source>
        <dbReference type="EMBL" id="KUN01228.1"/>
    </source>
</evidence>
<organism evidence="2 3">
    <name type="scientific">Streptomyces yokosukanensis</name>
    <dbReference type="NCBI Taxonomy" id="67386"/>
    <lineage>
        <taxon>Bacteria</taxon>
        <taxon>Bacillati</taxon>
        <taxon>Actinomycetota</taxon>
        <taxon>Actinomycetes</taxon>
        <taxon>Kitasatosporales</taxon>
        <taxon>Streptomycetaceae</taxon>
        <taxon>Streptomyces</taxon>
    </lineage>
</organism>
<evidence type="ECO:0000259" key="1">
    <source>
        <dbReference type="Pfam" id="PF01370"/>
    </source>
</evidence>
<gene>
    <name evidence="2" type="ORF">AQI95_32710</name>
</gene>
<dbReference type="RefSeq" id="WP_067132270.1">
    <property type="nucleotide sequence ID" value="NZ_JBFACD010000027.1"/>
</dbReference>
<dbReference type="InterPro" id="IPR036291">
    <property type="entry name" value="NAD(P)-bd_dom_sf"/>
</dbReference>
<name>A0A124HEN2_9ACTN</name>
<dbReference type="PANTHER" id="PTHR43245">
    <property type="entry name" value="BIFUNCTIONAL POLYMYXIN RESISTANCE PROTEIN ARNA"/>
    <property type="match status" value="1"/>
</dbReference>
<dbReference type="Gene3D" id="3.40.50.720">
    <property type="entry name" value="NAD(P)-binding Rossmann-like Domain"/>
    <property type="match status" value="1"/>
</dbReference>
<dbReference type="PRINTS" id="PR01713">
    <property type="entry name" value="NUCEPIMERASE"/>
</dbReference>
<dbReference type="Pfam" id="PF01370">
    <property type="entry name" value="Epimerase"/>
    <property type="match status" value="2"/>
</dbReference>
<sequence>MRVLVTGGAGFIGSHVVEALRASGHEPLVYDVREDLGADVRNPAAIARALAGVDAVCHQAAMVGLGNGVADAAEYVSRNDLGTAVLVAAMAQAGVRRLVLAGSMVVYGEGRYACPRHGVVRPGPRSVADLDAGRFEPVCPRCGVELSPGLVDEDAPADPRNVYAATKLAQEHLAAAWARSTGGSAVSLRYHNVYGPRMPRDTPYAGVASFFRSALARGQAPRVFEDGRQRRDFVHVRDVAEANVAALEADAAAGALAAYNTGSGEPRTVGELARALATACGGPEPVVTGEYRLGDVRHITADSSRLRSELGWKPQVGFAEGMREFARAEPREG</sequence>
<dbReference type="STRING" id="67386.AQI95_32710"/>
<evidence type="ECO:0000313" key="3">
    <source>
        <dbReference type="Proteomes" id="UP000053127"/>
    </source>
</evidence>
<protein>
    <submittedName>
        <fullName evidence="2">NAD-dependent dehydratase</fullName>
    </submittedName>
</protein>
<dbReference type="OrthoDB" id="9801785at2"/>
<dbReference type="AlphaFoldDB" id="A0A124HEN2"/>
<keyword evidence="3" id="KW-1185">Reference proteome</keyword>